<dbReference type="OrthoDB" id="6581954at2759"/>
<feature type="transmembrane region" description="Helical" evidence="9">
    <location>
        <begin position="511"/>
        <end position="534"/>
    </location>
</feature>
<feature type="transmembrane region" description="Helical" evidence="9">
    <location>
        <begin position="85"/>
        <end position="106"/>
    </location>
</feature>
<dbReference type="Proteomes" id="UP000298663">
    <property type="component" value="Unassembled WGS sequence"/>
</dbReference>
<keyword evidence="2" id="KW-0813">Transport</keyword>
<comment type="caution">
    <text evidence="10">The sequence shown here is derived from an EMBL/GenBank/DDBJ whole genome shotgun (WGS) entry which is preliminary data.</text>
</comment>
<dbReference type="GO" id="GO:0046872">
    <property type="term" value="F:metal ion binding"/>
    <property type="evidence" value="ECO:0007669"/>
    <property type="project" value="UniProtKB-KW"/>
</dbReference>
<keyword evidence="5 9" id="KW-1133">Transmembrane helix</keyword>
<proteinExistence type="predicted"/>
<evidence type="ECO:0000313" key="10">
    <source>
        <dbReference type="EMBL" id="TKR59376.1"/>
    </source>
</evidence>
<dbReference type="STRING" id="34508.A0A4U5LTI0"/>
<keyword evidence="3 9" id="KW-0812">Transmembrane</keyword>
<keyword evidence="7" id="KW-0915">Sodium</keyword>
<feature type="transmembrane region" description="Helical" evidence="9">
    <location>
        <begin position="379"/>
        <end position="403"/>
    </location>
</feature>
<evidence type="ECO:0000256" key="9">
    <source>
        <dbReference type="SAM" id="Phobius"/>
    </source>
</evidence>
<evidence type="ECO:0000256" key="7">
    <source>
        <dbReference type="PIRSR" id="PIRSR600175-1"/>
    </source>
</evidence>
<dbReference type="EMBL" id="AZBU02000012">
    <property type="protein sequence ID" value="TKR59376.1"/>
    <property type="molecule type" value="Genomic_DNA"/>
</dbReference>
<keyword evidence="7" id="KW-0479">Metal-binding</keyword>
<accession>A0A4U5LTI0</accession>
<evidence type="ECO:0000256" key="8">
    <source>
        <dbReference type="SAM" id="MobiDB-lite"/>
    </source>
</evidence>
<dbReference type="Pfam" id="PF00209">
    <property type="entry name" value="SNF"/>
    <property type="match status" value="1"/>
</dbReference>
<feature type="transmembrane region" description="Helical" evidence="9">
    <location>
        <begin position="546"/>
        <end position="577"/>
    </location>
</feature>
<evidence type="ECO:0000256" key="6">
    <source>
        <dbReference type="ARBA" id="ARBA00023136"/>
    </source>
</evidence>
<dbReference type="AlphaFoldDB" id="A0A4U5LTI0"/>
<feature type="transmembrane region" description="Helical" evidence="9">
    <location>
        <begin position="154"/>
        <end position="175"/>
    </location>
</feature>
<feature type="transmembrane region" description="Helical" evidence="9">
    <location>
        <begin position="266"/>
        <end position="288"/>
    </location>
</feature>
<protein>
    <recommendedName>
        <fullName evidence="12">Transporter</fullName>
    </recommendedName>
</protein>
<dbReference type="GO" id="GO:0005886">
    <property type="term" value="C:plasma membrane"/>
    <property type="evidence" value="ECO:0007669"/>
    <property type="project" value="TreeGrafter"/>
</dbReference>
<name>A0A4U5LTI0_STECR</name>
<dbReference type="GO" id="GO:0015179">
    <property type="term" value="F:L-amino acid transmembrane transporter activity"/>
    <property type="evidence" value="ECO:0007669"/>
    <property type="project" value="TreeGrafter"/>
</dbReference>
<evidence type="ECO:0000256" key="3">
    <source>
        <dbReference type="ARBA" id="ARBA00022692"/>
    </source>
</evidence>
<reference evidence="10 11" key="2">
    <citation type="journal article" date="2019" name="G3 (Bethesda)">
        <title>Hybrid Assembly of the Genome of the Entomopathogenic Nematode Steinernema carpocapsae Identifies the X-Chromosome.</title>
        <authorList>
            <person name="Serra L."/>
            <person name="Macchietto M."/>
            <person name="Macias-Munoz A."/>
            <person name="McGill C.J."/>
            <person name="Rodriguez I.M."/>
            <person name="Rodriguez B."/>
            <person name="Murad R."/>
            <person name="Mortazavi A."/>
        </authorList>
    </citation>
    <scope>NUCLEOTIDE SEQUENCE [LARGE SCALE GENOMIC DNA]</scope>
    <source>
        <strain evidence="10 11">ALL</strain>
    </source>
</reference>
<dbReference type="PRINTS" id="PR00176">
    <property type="entry name" value="NANEUSMPORT"/>
</dbReference>
<reference evidence="10 11" key="1">
    <citation type="journal article" date="2015" name="Genome Biol.">
        <title>Comparative genomics of Steinernema reveals deeply conserved gene regulatory networks.</title>
        <authorList>
            <person name="Dillman A.R."/>
            <person name="Macchietto M."/>
            <person name="Porter C.F."/>
            <person name="Rogers A."/>
            <person name="Williams B."/>
            <person name="Antoshechkin I."/>
            <person name="Lee M.M."/>
            <person name="Goodwin Z."/>
            <person name="Lu X."/>
            <person name="Lewis E.E."/>
            <person name="Goodrich-Blair H."/>
            <person name="Stock S.P."/>
            <person name="Adams B.J."/>
            <person name="Sternberg P.W."/>
            <person name="Mortazavi A."/>
        </authorList>
    </citation>
    <scope>NUCLEOTIDE SEQUENCE [LARGE SCALE GENOMIC DNA]</scope>
    <source>
        <strain evidence="10 11">ALL</strain>
    </source>
</reference>
<feature type="binding site" evidence="7">
    <location>
        <position position="104"/>
    </location>
    <ligand>
        <name>Na(+)</name>
        <dbReference type="ChEBI" id="CHEBI:29101"/>
        <label>1</label>
    </ligand>
</feature>
<dbReference type="PROSITE" id="PS50267">
    <property type="entry name" value="NA_NEUROTRAN_SYMP_3"/>
    <property type="match status" value="1"/>
</dbReference>
<evidence type="ECO:0000256" key="4">
    <source>
        <dbReference type="ARBA" id="ARBA00022847"/>
    </source>
</evidence>
<gene>
    <name evidence="10" type="ORF">L596_029055</name>
</gene>
<dbReference type="InterPro" id="IPR000175">
    <property type="entry name" value="Na/ntran_symport"/>
</dbReference>
<feature type="transmembrane region" description="Helical" evidence="9">
    <location>
        <begin position="480"/>
        <end position="499"/>
    </location>
</feature>
<feature type="transmembrane region" description="Helical" evidence="9">
    <location>
        <begin position="295"/>
        <end position="318"/>
    </location>
</feature>
<evidence type="ECO:0000256" key="5">
    <source>
        <dbReference type="ARBA" id="ARBA00022989"/>
    </source>
</evidence>
<keyword evidence="6 9" id="KW-0472">Membrane</keyword>
<sequence length="704" mass="80025">MDQFDNRRPNCSLLYCPVTRQEITELTPSDNIHETQNRLVLLHTETCFFVFLDFTANRLKMWYEERSWSNMKMSSLIVEEWRDLWSFKFDFLLVSFAYVFPTTNLLNLPRLAYENGGLAFLSAYAAAAFVIVLPIIILELAIGQLTGRAPVQAMYNMCPVFRGVGVAQVLFSIAVMAYMTRYLSWLFLYIFHLFWTIVDDRPGLPWLHCKNFPELQSRPCREAGAIANFTHDTHTKLNAIYGSSSLVQFMTTLEQPSRSIDAFGDIQYYILSAEGAVWIFVFLAICFGVRWLGKVVCFTFIAAVVLLLLLLGRAMLLINGDFSFLIKFYEITDWNRLADYRVWKIAIEQAILATGIGFGAFITIGSYNKRSNNLVGDSLLITIIHLALSALQLLTILTFVAYVGHRTGLDPLHLMDKGESQMWHFLAYMSYLPDFKAWSGIALFMCCFIILNVFYLLAMNVLSSLEDAFGERWSRCCPRFFLAFFICVFCFGTSVYFATQAGKHAYQLVSGYLKYITLWTILAFELITVSWFYCAHNLGKDLRSMLAGGCCWCLGHFFLFITYLLPVVPIAIAVLNVMSYSYDAYSEEIHEWDFSEYVGLAIATVPLLPIPLVAQFTVCRSCCRNTNRSKCSKFRHAFSSPLRYEIEKGMLNSTTASHGKGTMSPPRYTSTAPGYVLLPQSPQAPLAEPETYNEPGVRASVNMS</sequence>
<feature type="transmembrane region" description="Helical" evidence="9">
    <location>
        <begin position="437"/>
        <end position="459"/>
    </location>
</feature>
<comment type="subcellular location">
    <subcellularLocation>
        <location evidence="1">Membrane</location>
        <topology evidence="1">Multi-pass membrane protein</topology>
    </subcellularLocation>
</comment>
<evidence type="ECO:0000256" key="1">
    <source>
        <dbReference type="ARBA" id="ARBA00004141"/>
    </source>
</evidence>
<keyword evidence="4" id="KW-0769">Symport</keyword>
<dbReference type="InterPro" id="IPR037272">
    <property type="entry name" value="SNS_sf"/>
</dbReference>
<organism evidence="10 11">
    <name type="scientific">Steinernema carpocapsae</name>
    <name type="common">Entomopathogenic nematode</name>
    <dbReference type="NCBI Taxonomy" id="34508"/>
    <lineage>
        <taxon>Eukaryota</taxon>
        <taxon>Metazoa</taxon>
        <taxon>Ecdysozoa</taxon>
        <taxon>Nematoda</taxon>
        <taxon>Chromadorea</taxon>
        <taxon>Rhabditida</taxon>
        <taxon>Tylenchina</taxon>
        <taxon>Panagrolaimomorpha</taxon>
        <taxon>Strongyloidoidea</taxon>
        <taxon>Steinernematidae</taxon>
        <taxon>Steinernema</taxon>
    </lineage>
</organism>
<evidence type="ECO:0000256" key="2">
    <source>
        <dbReference type="ARBA" id="ARBA00022448"/>
    </source>
</evidence>
<dbReference type="GO" id="GO:0005283">
    <property type="term" value="F:amino acid:sodium symporter activity"/>
    <property type="evidence" value="ECO:0007669"/>
    <property type="project" value="TreeGrafter"/>
</dbReference>
<feature type="transmembrane region" description="Helical" evidence="9">
    <location>
        <begin position="118"/>
        <end position="142"/>
    </location>
</feature>
<dbReference type="PANTHER" id="PTHR11616:SF295">
    <property type="entry name" value="SODIUM: NEUROTRANSMITTER SYMPORTER FAMILY"/>
    <property type="match status" value="1"/>
</dbReference>
<keyword evidence="11" id="KW-1185">Reference proteome</keyword>
<dbReference type="PANTHER" id="PTHR11616">
    <property type="entry name" value="SODIUM/CHLORIDE DEPENDENT TRANSPORTER"/>
    <property type="match status" value="1"/>
</dbReference>
<feature type="transmembrane region" description="Helical" evidence="9">
    <location>
        <begin position="597"/>
        <end position="618"/>
    </location>
</feature>
<dbReference type="GO" id="GO:0089718">
    <property type="term" value="P:amino acid import across plasma membrane"/>
    <property type="evidence" value="ECO:0007669"/>
    <property type="project" value="TreeGrafter"/>
</dbReference>
<evidence type="ECO:0008006" key="12">
    <source>
        <dbReference type="Google" id="ProtNLM"/>
    </source>
</evidence>
<evidence type="ECO:0000313" key="11">
    <source>
        <dbReference type="Proteomes" id="UP000298663"/>
    </source>
</evidence>
<dbReference type="SUPFAM" id="SSF161070">
    <property type="entry name" value="SNF-like"/>
    <property type="match status" value="1"/>
</dbReference>
<feature type="transmembrane region" description="Helical" evidence="9">
    <location>
        <begin position="345"/>
        <end position="367"/>
    </location>
</feature>
<feature type="region of interest" description="Disordered" evidence="8">
    <location>
        <begin position="684"/>
        <end position="704"/>
    </location>
</feature>